<dbReference type="EMBL" id="CP009516">
    <property type="protein sequence ID" value="AKB78545.1"/>
    <property type="molecule type" value="Genomic_DNA"/>
</dbReference>
<organism evidence="1 2">
    <name type="scientific">Methanosarcina horonobensis HB-1 = JCM 15518</name>
    <dbReference type="NCBI Taxonomy" id="1434110"/>
    <lineage>
        <taxon>Archaea</taxon>
        <taxon>Methanobacteriati</taxon>
        <taxon>Methanobacteriota</taxon>
        <taxon>Stenosarchaea group</taxon>
        <taxon>Methanomicrobia</taxon>
        <taxon>Methanosarcinales</taxon>
        <taxon>Methanosarcinaceae</taxon>
        <taxon>Methanosarcina</taxon>
    </lineage>
</organism>
<dbReference type="AlphaFoldDB" id="A0A0E3WTW5"/>
<dbReference type="HOGENOM" id="CLU_087505_0_0_2"/>
<accession>A0A0E3WTW5</accession>
<gene>
    <name evidence="1" type="ORF">MSHOH_2062</name>
</gene>
<dbReference type="GeneID" id="24831297"/>
<dbReference type="InterPro" id="IPR019218">
    <property type="entry name" value="DUF2119"/>
</dbReference>
<name>A0A0E3WTW5_9EURY</name>
<dbReference type="PIRSF" id="PIRSF005919">
    <property type="entry name" value="UCP005919"/>
    <property type="match status" value="1"/>
</dbReference>
<dbReference type="KEGG" id="mhor:MSHOH_2062"/>
<dbReference type="RefSeq" id="WP_239451341.1">
    <property type="nucleotide sequence ID" value="NZ_CP009516.1"/>
</dbReference>
<evidence type="ECO:0000313" key="1">
    <source>
        <dbReference type="EMBL" id="AKB78545.1"/>
    </source>
</evidence>
<keyword evidence="2" id="KW-1185">Reference proteome</keyword>
<dbReference type="Proteomes" id="UP000033101">
    <property type="component" value="Chromosome"/>
</dbReference>
<proteinExistence type="predicted"/>
<sequence>MTANEKSCFSSDRYNFTDMYADEIGLKVYGHGEPVRLFVAGLHGDEWKDTTEILMKIKPPERGTLALIPLVRRGEYISTLDPAYYPVMGKGILEAIETLNPEIYIELHSYSRENLEKLAGRDRMERIGIPAYSILKAGVLLGSVSPWVRKKYFPKEALCLSFEIQKKNPESREFTASIIEVLKETESRDEFIEYLKKEFPEQARKAIEDYRRFYGEI</sequence>
<protein>
    <recommendedName>
        <fullName evidence="3">DUF2119 domain-containing protein</fullName>
    </recommendedName>
</protein>
<evidence type="ECO:0008006" key="3">
    <source>
        <dbReference type="Google" id="ProtNLM"/>
    </source>
</evidence>
<dbReference type="Pfam" id="PF09892">
    <property type="entry name" value="DUF2119"/>
    <property type="match status" value="1"/>
</dbReference>
<evidence type="ECO:0000313" key="2">
    <source>
        <dbReference type="Proteomes" id="UP000033101"/>
    </source>
</evidence>
<reference evidence="1 2" key="1">
    <citation type="submission" date="2014-07" db="EMBL/GenBank/DDBJ databases">
        <title>Methanogenic archaea and the global carbon cycle.</title>
        <authorList>
            <person name="Henriksen J.R."/>
            <person name="Luke J."/>
            <person name="Reinhart S."/>
            <person name="Benedict M.N."/>
            <person name="Youngblut N.D."/>
            <person name="Metcalf M.E."/>
            <person name="Whitaker R.J."/>
            <person name="Metcalf W.W."/>
        </authorList>
    </citation>
    <scope>NUCLEOTIDE SEQUENCE [LARGE SCALE GENOMIC DNA]</scope>
    <source>
        <strain evidence="1 2">HB-1</strain>
    </source>
</reference>
<dbReference type="PATRIC" id="fig|1434110.4.peg.2620"/>